<dbReference type="Proteomes" id="UP000234914">
    <property type="component" value="Unassembled WGS sequence"/>
</dbReference>
<dbReference type="Pfam" id="PF01850">
    <property type="entry name" value="PIN"/>
    <property type="match status" value="1"/>
</dbReference>
<dbReference type="Gene3D" id="3.40.50.1010">
    <property type="entry name" value="5'-nuclease"/>
    <property type="match status" value="1"/>
</dbReference>
<proteinExistence type="predicted"/>
<dbReference type="AlphaFoldDB" id="A0A2I1RGE4"/>
<accession>A0A2I1RGE4</accession>
<dbReference type="InterPro" id="IPR029060">
    <property type="entry name" value="PIN-like_dom_sf"/>
</dbReference>
<gene>
    <name evidence="2" type="ORF">CYJ96_09780</name>
</gene>
<reference evidence="2 3" key="1">
    <citation type="submission" date="2017-12" db="EMBL/GenBank/DDBJ databases">
        <title>Phylogenetic diversity of female urinary microbiome.</title>
        <authorList>
            <person name="Thomas-White K."/>
            <person name="Wolfe A.J."/>
        </authorList>
    </citation>
    <scope>NUCLEOTIDE SEQUENCE [LARGE SCALE GENOMIC DNA]</scope>
    <source>
        <strain evidence="2 3">UMB0416</strain>
    </source>
</reference>
<dbReference type="EMBL" id="PKJS01000012">
    <property type="protein sequence ID" value="PKZ68211.1"/>
    <property type="molecule type" value="Genomic_DNA"/>
</dbReference>
<dbReference type="RefSeq" id="WP_101964873.1">
    <property type="nucleotide sequence ID" value="NZ_PKJS01000012.1"/>
</dbReference>
<evidence type="ECO:0000313" key="3">
    <source>
        <dbReference type="Proteomes" id="UP000234914"/>
    </source>
</evidence>
<evidence type="ECO:0000259" key="1">
    <source>
        <dbReference type="Pfam" id="PF01850"/>
    </source>
</evidence>
<evidence type="ECO:0000313" key="2">
    <source>
        <dbReference type="EMBL" id="PKZ68211.1"/>
    </source>
</evidence>
<protein>
    <submittedName>
        <fullName evidence="2">Pilus assembly protein</fullName>
    </submittedName>
</protein>
<sequence length="126" mass="14680">MVLIDTNILLRFILQDHAELSKKANQIIADNRVTCLNAVVYEAIHVLQNVYGIDRLIVANEIQSLFIDDIIESDDKALSIKALNVFKETKMDFMDCLLIAYDILYQHQIFSFDKKVNSYLKRHYQN</sequence>
<dbReference type="InterPro" id="IPR002716">
    <property type="entry name" value="PIN_dom"/>
</dbReference>
<name>A0A2I1RGE4_FAUOS</name>
<comment type="caution">
    <text evidence="2">The sequence shown here is derived from an EMBL/GenBank/DDBJ whole genome shotgun (WGS) entry which is preliminary data.</text>
</comment>
<organism evidence="2 3">
    <name type="scientific">Faucicola osloensis</name>
    <name type="common">Moraxella osloensis</name>
    <dbReference type="NCBI Taxonomy" id="34062"/>
    <lineage>
        <taxon>Bacteria</taxon>
        <taxon>Pseudomonadati</taxon>
        <taxon>Pseudomonadota</taxon>
        <taxon>Gammaproteobacteria</taxon>
        <taxon>Moraxellales</taxon>
        <taxon>Moraxellaceae</taxon>
        <taxon>Faucicola</taxon>
    </lineage>
</organism>
<dbReference type="SUPFAM" id="SSF88723">
    <property type="entry name" value="PIN domain-like"/>
    <property type="match status" value="1"/>
</dbReference>
<feature type="domain" description="PIN" evidence="1">
    <location>
        <begin position="2"/>
        <end position="116"/>
    </location>
</feature>